<feature type="transmembrane region" description="Helical" evidence="5">
    <location>
        <begin position="206"/>
        <end position="226"/>
    </location>
</feature>
<keyword evidence="4 5" id="KW-0472">Membrane</keyword>
<evidence type="ECO:0000313" key="7">
    <source>
        <dbReference type="Proteomes" id="UP000217528"/>
    </source>
</evidence>
<dbReference type="GO" id="GO:0016765">
    <property type="term" value="F:transferase activity, transferring alkyl or aryl (other than methyl) groups"/>
    <property type="evidence" value="ECO:0007669"/>
    <property type="project" value="InterPro"/>
</dbReference>
<protein>
    <submittedName>
        <fullName evidence="6">Prenyltransferase</fullName>
    </submittedName>
</protein>
<comment type="caution">
    <text evidence="6">The sequence shown here is derived from an EMBL/GenBank/DDBJ whole genome shotgun (WGS) entry which is preliminary data.</text>
</comment>
<dbReference type="Gene3D" id="1.10.357.140">
    <property type="entry name" value="UbiA prenyltransferase"/>
    <property type="match status" value="1"/>
</dbReference>
<feature type="transmembrane region" description="Helical" evidence="5">
    <location>
        <begin position="180"/>
        <end position="200"/>
    </location>
</feature>
<dbReference type="AlphaFoldDB" id="A0A2A2HCD9"/>
<evidence type="ECO:0000256" key="4">
    <source>
        <dbReference type="ARBA" id="ARBA00023136"/>
    </source>
</evidence>
<keyword evidence="7" id="KW-1185">Reference proteome</keyword>
<dbReference type="NCBIfam" id="NF009523">
    <property type="entry name" value="PRK12884.1"/>
    <property type="match status" value="1"/>
</dbReference>
<organism evidence="6 7">
    <name type="scientific">Methanosphaera cuniculi</name>
    <dbReference type="NCBI Taxonomy" id="1077256"/>
    <lineage>
        <taxon>Archaea</taxon>
        <taxon>Methanobacteriati</taxon>
        <taxon>Methanobacteriota</taxon>
        <taxon>Methanomada group</taxon>
        <taxon>Methanobacteria</taxon>
        <taxon>Methanobacteriales</taxon>
        <taxon>Methanobacteriaceae</taxon>
        <taxon>Methanosphaera</taxon>
    </lineage>
</organism>
<dbReference type="GO" id="GO:0005886">
    <property type="term" value="C:plasma membrane"/>
    <property type="evidence" value="ECO:0007669"/>
    <property type="project" value="UniProtKB-SubCell"/>
</dbReference>
<accession>A0A2A2HCD9</accession>
<dbReference type="CDD" id="cd13961">
    <property type="entry name" value="PT_UbiA_DGGGPS"/>
    <property type="match status" value="1"/>
</dbReference>
<dbReference type="InterPro" id="IPR050475">
    <property type="entry name" value="Prenyltransferase_related"/>
</dbReference>
<dbReference type="Pfam" id="PF01040">
    <property type="entry name" value="UbiA"/>
    <property type="match status" value="1"/>
</dbReference>
<name>A0A2A2HCD9_9EURY</name>
<dbReference type="InterPro" id="IPR000537">
    <property type="entry name" value="UbiA_prenyltransferase"/>
</dbReference>
<dbReference type="PANTHER" id="PTHR42723:SF1">
    <property type="entry name" value="CHLOROPHYLL SYNTHASE, CHLOROPLASTIC"/>
    <property type="match status" value="1"/>
</dbReference>
<dbReference type="Proteomes" id="UP000217528">
    <property type="component" value="Unassembled WGS sequence"/>
</dbReference>
<dbReference type="EMBL" id="LMVN01000024">
    <property type="protein sequence ID" value="PAV06956.1"/>
    <property type="molecule type" value="Genomic_DNA"/>
</dbReference>
<dbReference type="InterPro" id="IPR044878">
    <property type="entry name" value="UbiA_sf"/>
</dbReference>
<evidence type="ECO:0000256" key="1">
    <source>
        <dbReference type="ARBA" id="ARBA00004651"/>
    </source>
</evidence>
<dbReference type="PANTHER" id="PTHR42723">
    <property type="entry name" value="CHLOROPHYLL SYNTHASE"/>
    <property type="match status" value="1"/>
</dbReference>
<proteinExistence type="predicted"/>
<reference evidence="6 7" key="1">
    <citation type="journal article" date="2017" name="BMC Genomics">
        <title>Genomic analysis of methanogenic archaea reveals a shift towards energy conservation.</title>
        <authorList>
            <person name="Gilmore S.P."/>
            <person name="Henske J.K."/>
            <person name="Sexton J.A."/>
            <person name="Solomon K.V."/>
            <person name="Seppala S."/>
            <person name="Yoo J.I."/>
            <person name="Huyett L.M."/>
            <person name="Pressman A."/>
            <person name="Cogan J.Z."/>
            <person name="Kivenson V."/>
            <person name="Peng X."/>
            <person name="Tan Y."/>
            <person name="Valentine D.L."/>
            <person name="O'Malley M.A."/>
        </authorList>
    </citation>
    <scope>NUCLEOTIDE SEQUENCE [LARGE SCALE GENOMIC DNA]</scope>
    <source>
        <strain evidence="6 7">1R-7</strain>
    </source>
</reference>
<evidence type="ECO:0000313" key="6">
    <source>
        <dbReference type="EMBL" id="PAV06956.1"/>
    </source>
</evidence>
<feature type="transmembrane region" description="Helical" evidence="5">
    <location>
        <begin position="15"/>
        <end position="37"/>
    </location>
</feature>
<keyword evidence="3 5" id="KW-1133">Transmembrane helix</keyword>
<feature type="transmembrane region" description="Helical" evidence="5">
    <location>
        <begin position="70"/>
        <end position="103"/>
    </location>
</feature>
<dbReference type="Gene3D" id="1.20.120.1780">
    <property type="entry name" value="UbiA prenyltransferase"/>
    <property type="match status" value="1"/>
</dbReference>
<feature type="transmembrane region" description="Helical" evidence="5">
    <location>
        <begin position="134"/>
        <end position="154"/>
    </location>
</feature>
<evidence type="ECO:0000256" key="5">
    <source>
        <dbReference type="SAM" id="Phobius"/>
    </source>
</evidence>
<comment type="subcellular location">
    <subcellularLocation>
        <location evidence="1">Cell membrane</location>
        <topology evidence="1">Multi-pass membrane protein</topology>
    </subcellularLocation>
</comment>
<evidence type="ECO:0000256" key="3">
    <source>
        <dbReference type="ARBA" id="ARBA00022989"/>
    </source>
</evidence>
<keyword evidence="2 5" id="KW-0812">Transmembrane</keyword>
<keyword evidence="6" id="KW-0808">Transferase</keyword>
<evidence type="ECO:0000256" key="2">
    <source>
        <dbReference type="ARBA" id="ARBA00022692"/>
    </source>
</evidence>
<sequence length="258" mass="28675">MAVIAVVLMAFINRYYIWPAVLGIIAVFLATGAGNVINDYCDYEIDKINKPNRPIPSGRIKRINALYYSLILFGIAIILGFIISIPVGLLVVICTFLMILYAYDLKKRTLIGNICVSLLTALTFVYGGMIVSDVILGVILGVFAFIMTLSREIIKDTEDIKGDKLENAKTFPIIYGAKKAVYLAVILNIITCLLSPLLYIYHIFNIGYLVIVIIADIMFIYTAYMALGSYSEENLHKVSKYMKIAMCIAFVSFAIGTI</sequence>
<gene>
    <name evidence="6" type="primary">ubiA</name>
    <name evidence="6" type="ORF">ASJ82_07085</name>
</gene>